<proteinExistence type="predicted"/>
<dbReference type="Proteomes" id="UP000095472">
    <property type="component" value="Chromosome"/>
</dbReference>
<gene>
    <name evidence="1" type="ORF">BH720_006720</name>
</gene>
<keyword evidence="2" id="KW-1185">Reference proteome</keyword>
<sequence length="88" mass="10235">MLKWEYFLLRIDYSAGDLRPQGLNLPDLSDRQDRKTNADISDYLNVLGEQGWELVTMNYTPGYGYGFLILNYSRQRPPTVEGYPARQV</sequence>
<dbReference type="EMBL" id="CP182909">
    <property type="protein sequence ID" value="XPM65401.1"/>
    <property type="molecule type" value="Genomic_DNA"/>
</dbReference>
<evidence type="ECO:0000313" key="2">
    <source>
        <dbReference type="Proteomes" id="UP000095472"/>
    </source>
</evidence>
<name>A0ACD5GZQ1_9CYAN</name>
<organism evidence="1 2">
    <name type="scientific">Desertifilum tharense IPPAS B-1220</name>
    <dbReference type="NCBI Taxonomy" id="1781255"/>
    <lineage>
        <taxon>Bacteria</taxon>
        <taxon>Bacillati</taxon>
        <taxon>Cyanobacteriota</taxon>
        <taxon>Cyanophyceae</taxon>
        <taxon>Desertifilales</taxon>
        <taxon>Desertifilaceae</taxon>
        <taxon>Desertifilum</taxon>
    </lineage>
</organism>
<evidence type="ECO:0000313" key="1">
    <source>
        <dbReference type="EMBL" id="XPM65401.1"/>
    </source>
</evidence>
<protein>
    <submittedName>
        <fullName evidence="1">Uncharacterized protein</fullName>
    </submittedName>
</protein>
<accession>A0ACD5GZQ1</accession>
<reference evidence="1 2" key="1">
    <citation type="journal article" date="2016" name="Genome Announc.">
        <title>Draft Genome Sequence of the Thermotolerant Cyanobacterium Desertifilum sp. IPPAS B-1220.</title>
        <authorList>
            <person name="Mironov K.S."/>
            <person name="Sinetova M.A."/>
            <person name="Bolatkhan K."/>
            <person name="Zayadan B.K."/>
            <person name="Ustinova V.V."/>
            <person name="Kupriyanova E.V."/>
            <person name="Skrypnik A.N."/>
            <person name="Gogoleva N.E."/>
            <person name="Gogolev Y.V."/>
            <person name="Los D.A."/>
        </authorList>
    </citation>
    <scope>NUCLEOTIDE SEQUENCE [LARGE SCALE GENOMIC DNA]</scope>
    <source>
        <strain evidence="1 2">IPPAS B-1220</strain>
    </source>
</reference>